<dbReference type="HOGENOM" id="CLU_028913_8_1_1"/>
<dbReference type="OrthoDB" id="2346669at2759"/>
<sequence length="525" mass="61886">MASKLNADCLTEIFEILESDQVTTSRSCTLHSCILVNRQWCSIAIKILWKNPWNYRKNLECVAHTIINTFISTFSKESKEKLKENKIIIIPNEILMRETIFNYAKYLKNLNLFHLEITLESWFHYLLSSQRQLQRQQHQQHQQMDDDVTKISLRNYKFIFEELLINFFNQSTNILNLNVSACRDSSISSLTNSIEQSTRAMDCLAHLRYFKCSGTMPKLYSLLSNISPNLIRIHIERYMITEELANLINVQKNLKEIGFHKHPSLRHPPLSLTNNIIGTSLINQSSSIETLIIKGIYFQSKNLSYFENLKELNIRICGGMRYTREELLPLALVSLNHLQTFFWYSTHYIYLDLFPNFFRNNGKNLRFITIKGFMISDPENAGILINSIANHCINLRSFSGPILRENILELTKMIENCKELQSLTLHPSRKKCYGPQKKECFDELMNVLINQQKNIRLFELTIVYSWKFSFLQFERLMKKFEEMQKKKFKFSFDPNILKDQNFKYIANKFIDLGVLKEIIDFEFGQ</sequence>
<dbReference type="SMR" id="A0A015L571"/>
<protein>
    <recommendedName>
        <fullName evidence="3">F-box domain-containing protein</fullName>
    </recommendedName>
</protein>
<dbReference type="EMBL" id="JEMT01012707">
    <property type="protein sequence ID" value="EXX74839.1"/>
    <property type="molecule type" value="Genomic_DNA"/>
</dbReference>
<evidence type="ECO:0000313" key="1">
    <source>
        <dbReference type="EMBL" id="EXX74839.1"/>
    </source>
</evidence>
<proteinExistence type="predicted"/>
<comment type="caution">
    <text evidence="1">The sequence shown here is derived from an EMBL/GenBank/DDBJ whole genome shotgun (WGS) entry which is preliminary data.</text>
</comment>
<name>A0A015L571_RHIIW</name>
<evidence type="ECO:0008006" key="3">
    <source>
        <dbReference type="Google" id="ProtNLM"/>
    </source>
</evidence>
<dbReference type="AlphaFoldDB" id="A0A015L571"/>
<dbReference type="SUPFAM" id="SSF52047">
    <property type="entry name" value="RNI-like"/>
    <property type="match status" value="1"/>
</dbReference>
<gene>
    <name evidence="1" type="ORF">RirG_047460</name>
</gene>
<keyword evidence="2" id="KW-1185">Reference proteome</keyword>
<accession>A0A015L571</accession>
<evidence type="ECO:0000313" key="2">
    <source>
        <dbReference type="Proteomes" id="UP000022910"/>
    </source>
</evidence>
<dbReference type="Proteomes" id="UP000022910">
    <property type="component" value="Unassembled WGS sequence"/>
</dbReference>
<reference evidence="1 2" key="1">
    <citation type="submission" date="2014-02" db="EMBL/GenBank/DDBJ databases">
        <title>Single nucleus genome sequencing reveals high similarity among nuclei of an endomycorrhizal fungus.</title>
        <authorList>
            <person name="Lin K."/>
            <person name="Geurts R."/>
            <person name="Zhang Z."/>
            <person name="Limpens E."/>
            <person name="Saunders D.G."/>
            <person name="Mu D."/>
            <person name="Pang E."/>
            <person name="Cao H."/>
            <person name="Cha H."/>
            <person name="Lin T."/>
            <person name="Zhou Q."/>
            <person name="Shang Y."/>
            <person name="Li Y."/>
            <person name="Ivanov S."/>
            <person name="Sharma T."/>
            <person name="Velzen R.V."/>
            <person name="Ruijter N.D."/>
            <person name="Aanen D.K."/>
            <person name="Win J."/>
            <person name="Kamoun S."/>
            <person name="Bisseling T."/>
            <person name="Huang S."/>
        </authorList>
    </citation>
    <scope>NUCLEOTIDE SEQUENCE [LARGE SCALE GENOMIC DNA]</scope>
    <source>
        <strain evidence="2">DAOM197198w</strain>
    </source>
</reference>
<organism evidence="1 2">
    <name type="scientific">Rhizophagus irregularis (strain DAOM 197198w)</name>
    <name type="common">Glomus intraradices</name>
    <dbReference type="NCBI Taxonomy" id="1432141"/>
    <lineage>
        <taxon>Eukaryota</taxon>
        <taxon>Fungi</taxon>
        <taxon>Fungi incertae sedis</taxon>
        <taxon>Mucoromycota</taxon>
        <taxon>Glomeromycotina</taxon>
        <taxon>Glomeromycetes</taxon>
        <taxon>Glomerales</taxon>
        <taxon>Glomeraceae</taxon>
        <taxon>Rhizophagus</taxon>
    </lineage>
</organism>